<name>B7CDK4_9FIRM</name>
<feature type="transmembrane region" description="Helical" evidence="1">
    <location>
        <begin position="20"/>
        <end position="39"/>
    </location>
</feature>
<comment type="caution">
    <text evidence="2">The sequence shown here is derived from an EMBL/GenBank/DDBJ whole genome shotgun (WGS) entry which is preliminary data.</text>
</comment>
<protein>
    <recommendedName>
        <fullName evidence="4">Transmembrane protein</fullName>
    </recommendedName>
</protein>
<dbReference type="AlphaFoldDB" id="B7CDK4"/>
<evidence type="ECO:0000256" key="1">
    <source>
        <dbReference type="SAM" id="Phobius"/>
    </source>
</evidence>
<reference evidence="2 3" key="1">
    <citation type="submission" date="2008-11" db="EMBL/GenBank/DDBJ databases">
        <title>Draft genome sequence of Eubacterium biforme (DSM 3989).</title>
        <authorList>
            <person name="Sudarsanam P."/>
            <person name="Ley R."/>
            <person name="Guruge J."/>
            <person name="Turnbaugh P.J."/>
            <person name="Mahowald M."/>
            <person name="Liep D."/>
            <person name="Gordon J."/>
        </authorList>
    </citation>
    <scope>NUCLEOTIDE SEQUENCE [LARGE SCALE GENOMIC DNA]</scope>
    <source>
        <strain evidence="2 3">DSM 3989</strain>
    </source>
</reference>
<proteinExistence type="predicted"/>
<evidence type="ECO:0008006" key="4">
    <source>
        <dbReference type="Google" id="ProtNLM"/>
    </source>
</evidence>
<feature type="transmembrane region" description="Helical" evidence="1">
    <location>
        <begin position="72"/>
        <end position="95"/>
    </location>
</feature>
<dbReference type="EMBL" id="ABYT01000118">
    <property type="protein sequence ID" value="EEC89154.1"/>
    <property type="molecule type" value="Genomic_DNA"/>
</dbReference>
<feature type="transmembrane region" description="Helical" evidence="1">
    <location>
        <begin position="107"/>
        <end position="124"/>
    </location>
</feature>
<gene>
    <name evidence="2" type="ORF">EUBIFOR_02287</name>
</gene>
<sequence length="139" mass="16847">MIQLNNLHFYILKNLFIPDIVQVLFKLYHAFFYFVHINIMDQLYYSNLLEQYFYFPNKRAKKPLFFSFSNSFFNFSISFNCSFLNLVVLLIDLFLLSGLFSVPIKMFFLYFLALIKSFILFYFLNLHSIEIFYLPVVQL</sequence>
<keyword evidence="1" id="KW-1133">Transmembrane helix</keyword>
<keyword evidence="1" id="KW-0812">Transmembrane</keyword>
<organism evidence="2 3">
    <name type="scientific">Holdemanella biformis DSM 3989</name>
    <dbReference type="NCBI Taxonomy" id="518637"/>
    <lineage>
        <taxon>Bacteria</taxon>
        <taxon>Bacillati</taxon>
        <taxon>Bacillota</taxon>
        <taxon>Erysipelotrichia</taxon>
        <taxon>Erysipelotrichales</taxon>
        <taxon>Erysipelotrichaceae</taxon>
        <taxon>Holdemanella</taxon>
    </lineage>
</organism>
<keyword evidence="3" id="KW-1185">Reference proteome</keyword>
<evidence type="ECO:0000313" key="2">
    <source>
        <dbReference type="EMBL" id="EEC89154.1"/>
    </source>
</evidence>
<accession>B7CDK4</accession>
<keyword evidence="1" id="KW-0472">Membrane</keyword>
<evidence type="ECO:0000313" key="3">
    <source>
        <dbReference type="Proteomes" id="UP000004315"/>
    </source>
</evidence>
<dbReference type="Proteomes" id="UP000004315">
    <property type="component" value="Unassembled WGS sequence"/>
</dbReference>
<dbReference type="HOGENOM" id="CLU_1842378_0_0_9"/>